<protein>
    <recommendedName>
        <fullName evidence="12">Protein CyaE</fullName>
    </recommendedName>
</protein>
<dbReference type="InterPro" id="IPR028351">
    <property type="entry name" value="CyaE"/>
</dbReference>
<dbReference type="Proteomes" id="UP000290092">
    <property type="component" value="Unassembled WGS sequence"/>
</dbReference>
<dbReference type="KEGG" id="amyt:AMYT_1881"/>
<evidence type="ECO:0000256" key="6">
    <source>
        <dbReference type="ARBA" id="ARBA00023136"/>
    </source>
</evidence>
<feature type="coiled-coil region" evidence="8">
    <location>
        <begin position="327"/>
        <end position="354"/>
    </location>
</feature>
<feature type="chain" id="PRO_5044016092" description="Protein CyaE" evidence="9">
    <location>
        <begin position="23"/>
        <end position="432"/>
    </location>
</feature>
<dbReference type="PANTHER" id="PTHR30026">
    <property type="entry name" value="OUTER MEMBRANE PROTEIN TOLC"/>
    <property type="match status" value="1"/>
</dbReference>
<organism evidence="10 11">
    <name type="scientific">Malaciobacter mytili LMG 24559</name>
    <dbReference type="NCBI Taxonomy" id="1032238"/>
    <lineage>
        <taxon>Bacteria</taxon>
        <taxon>Pseudomonadati</taxon>
        <taxon>Campylobacterota</taxon>
        <taxon>Epsilonproteobacteria</taxon>
        <taxon>Campylobacterales</taxon>
        <taxon>Arcobacteraceae</taxon>
        <taxon>Malaciobacter</taxon>
    </lineage>
</organism>
<evidence type="ECO:0008006" key="12">
    <source>
        <dbReference type="Google" id="ProtNLM"/>
    </source>
</evidence>
<sequence>MHKLKKLSIISCFALFISTSFAKDLNLEELITIALKNNTNIELSKQQANIKKEQVNKTTSSYLPNMSLNASASQKEIEQNNVKVDDNVNSIGINANQLIYDFGKTTSNISSSKYSYNEAQNDLRATISKTILEVTSTYYDILNKYQQIEVAKEAVKLDELQLNQAQEYFKAGVRTKIDVTNAKLKLSNSKLKLIQAKYNLKTANTKLISILGKDLDSNINIKFHNQKIVTLVESTKYKDYSLENLISLGLEKREEIKKYKAKIEANRELLDVSKAEYLPRVDLDATYNNSDSDKITSEDLEQSSISLNLKWNFFTGFSTVADNKISLSKLSSSKKELQQQILDIKQEITAAHLNVKESIDSLNIGLLNVNLATENLNLANERYKAGLNDLIELNDAKLEYTQAKSSLVNIYYSYLSNLAKLKYSIGLINEEI</sequence>
<dbReference type="PANTHER" id="PTHR30026:SF20">
    <property type="entry name" value="OUTER MEMBRANE PROTEIN TOLC"/>
    <property type="match status" value="1"/>
</dbReference>
<keyword evidence="7" id="KW-0998">Cell outer membrane</keyword>
<keyword evidence="6" id="KW-0472">Membrane</keyword>
<dbReference type="Gene3D" id="1.20.1600.10">
    <property type="entry name" value="Outer membrane efflux proteins (OEP)"/>
    <property type="match status" value="1"/>
</dbReference>
<evidence type="ECO:0000256" key="1">
    <source>
        <dbReference type="ARBA" id="ARBA00004442"/>
    </source>
</evidence>
<reference evidence="10 11" key="1">
    <citation type="submission" date="2017-09" db="EMBL/GenBank/DDBJ databases">
        <title>Genomics of the genus Arcobacter.</title>
        <authorList>
            <person name="Perez-Cataluna A."/>
            <person name="Figueras M.J."/>
            <person name="Salas-Masso N."/>
        </authorList>
    </citation>
    <scope>NUCLEOTIDE SEQUENCE [LARGE SCALE GENOMIC DNA]</scope>
    <source>
        <strain evidence="10 11">CECT 7386</strain>
    </source>
</reference>
<gene>
    <name evidence="10" type="ORF">CP985_12340</name>
</gene>
<dbReference type="InterPro" id="IPR003423">
    <property type="entry name" value="OMP_efflux"/>
</dbReference>
<dbReference type="Pfam" id="PF02321">
    <property type="entry name" value="OEP"/>
    <property type="match status" value="2"/>
</dbReference>
<keyword evidence="5" id="KW-0812">Transmembrane</keyword>
<dbReference type="GO" id="GO:0015562">
    <property type="term" value="F:efflux transmembrane transporter activity"/>
    <property type="evidence" value="ECO:0007669"/>
    <property type="project" value="InterPro"/>
</dbReference>
<accession>A0AAX2AFF4</accession>
<keyword evidence="9" id="KW-0732">Signal</keyword>
<comment type="subcellular location">
    <subcellularLocation>
        <location evidence="1">Cell outer membrane</location>
    </subcellularLocation>
</comment>
<keyword evidence="3" id="KW-0813">Transport</keyword>
<dbReference type="GO" id="GO:1990281">
    <property type="term" value="C:efflux pump complex"/>
    <property type="evidence" value="ECO:0007669"/>
    <property type="project" value="TreeGrafter"/>
</dbReference>
<dbReference type="RefSeq" id="WP_114842292.1">
    <property type="nucleotide sequence ID" value="NZ_CP031219.1"/>
</dbReference>
<evidence type="ECO:0000256" key="4">
    <source>
        <dbReference type="ARBA" id="ARBA00022452"/>
    </source>
</evidence>
<dbReference type="PIRSF" id="PIRSF001892">
    <property type="entry name" value="CyaE"/>
    <property type="match status" value="1"/>
</dbReference>
<dbReference type="AlphaFoldDB" id="A0AAX2AFF4"/>
<evidence type="ECO:0000256" key="7">
    <source>
        <dbReference type="ARBA" id="ARBA00023237"/>
    </source>
</evidence>
<evidence type="ECO:0000256" key="8">
    <source>
        <dbReference type="SAM" id="Coils"/>
    </source>
</evidence>
<evidence type="ECO:0000256" key="3">
    <source>
        <dbReference type="ARBA" id="ARBA00022448"/>
    </source>
</evidence>
<comment type="similarity">
    <text evidence="2">Belongs to the outer membrane factor (OMF) (TC 1.B.17) family.</text>
</comment>
<dbReference type="GO" id="GO:0015288">
    <property type="term" value="F:porin activity"/>
    <property type="evidence" value="ECO:0007669"/>
    <property type="project" value="TreeGrafter"/>
</dbReference>
<feature type="signal peptide" evidence="9">
    <location>
        <begin position="1"/>
        <end position="22"/>
    </location>
</feature>
<evidence type="ECO:0000256" key="5">
    <source>
        <dbReference type="ARBA" id="ARBA00022692"/>
    </source>
</evidence>
<keyword evidence="11" id="KW-1185">Reference proteome</keyword>
<evidence type="ECO:0000256" key="9">
    <source>
        <dbReference type="SAM" id="SignalP"/>
    </source>
</evidence>
<dbReference type="EMBL" id="NXID01000053">
    <property type="protein sequence ID" value="RXK14748.1"/>
    <property type="molecule type" value="Genomic_DNA"/>
</dbReference>
<evidence type="ECO:0000313" key="10">
    <source>
        <dbReference type="EMBL" id="RXK14748.1"/>
    </source>
</evidence>
<evidence type="ECO:0000313" key="11">
    <source>
        <dbReference type="Proteomes" id="UP000290092"/>
    </source>
</evidence>
<proteinExistence type="inferred from homology"/>
<keyword evidence="8" id="KW-0175">Coiled coil</keyword>
<comment type="caution">
    <text evidence="10">The sequence shown here is derived from an EMBL/GenBank/DDBJ whole genome shotgun (WGS) entry which is preliminary data.</text>
</comment>
<keyword evidence="4" id="KW-1134">Transmembrane beta strand</keyword>
<name>A0AAX2AFF4_9BACT</name>
<dbReference type="InterPro" id="IPR051906">
    <property type="entry name" value="TolC-like"/>
</dbReference>
<evidence type="ECO:0000256" key="2">
    <source>
        <dbReference type="ARBA" id="ARBA00007613"/>
    </source>
</evidence>
<dbReference type="SUPFAM" id="SSF56954">
    <property type="entry name" value="Outer membrane efflux proteins (OEP)"/>
    <property type="match status" value="1"/>
</dbReference>
<dbReference type="GO" id="GO:0009279">
    <property type="term" value="C:cell outer membrane"/>
    <property type="evidence" value="ECO:0007669"/>
    <property type="project" value="UniProtKB-SubCell"/>
</dbReference>